<evidence type="ECO:0000313" key="2">
    <source>
        <dbReference type="Proteomes" id="UP000789405"/>
    </source>
</evidence>
<accession>A0A9N9KEW3</accession>
<organism evidence="1 2">
    <name type="scientific">Dentiscutata erythropus</name>
    <dbReference type="NCBI Taxonomy" id="1348616"/>
    <lineage>
        <taxon>Eukaryota</taxon>
        <taxon>Fungi</taxon>
        <taxon>Fungi incertae sedis</taxon>
        <taxon>Mucoromycota</taxon>
        <taxon>Glomeromycotina</taxon>
        <taxon>Glomeromycetes</taxon>
        <taxon>Diversisporales</taxon>
        <taxon>Gigasporaceae</taxon>
        <taxon>Dentiscutata</taxon>
    </lineage>
</organism>
<dbReference type="AlphaFoldDB" id="A0A9N9KEW3"/>
<name>A0A9N9KEW3_9GLOM</name>
<keyword evidence="2" id="KW-1185">Reference proteome</keyword>
<evidence type="ECO:0000313" key="1">
    <source>
        <dbReference type="EMBL" id="CAG8822454.1"/>
    </source>
</evidence>
<sequence length="41" mass="4507">VNGKGHKGGIKFLILGLQQKFFHSDGRSLAPHTKHGCLHLE</sequence>
<feature type="non-terminal residue" evidence="1">
    <location>
        <position position="41"/>
    </location>
</feature>
<dbReference type="EMBL" id="CAJVPY010062151">
    <property type="protein sequence ID" value="CAG8822454.1"/>
    <property type="molecule type" value="Genomic_DNA"/>
</dbReference>
<proteinExistence type="predicted"/>
<dbReference type="Proteomes" id="UP000789405">
    <property type="component" value="Unassembled WGS sequence"/>
</dbReference>
<feature type="non-terminal residue" evidence="1">
    <location>
        <position position="1"/>
    </location>
</feature>
<protein>
    <submittedName>
        <fullName evidence="1">19092_t:CDS:1</fullName>
    </submittedName>
</protein>
<gene>
    <name evidence="1" type="ORF">DERYTH_LOCUS27304</name>
</gene>
<comment type="caution">
    <text evidence="1">The sequence shown here is derived from an EMBL/GenBank/DDBJ whole genome shotgun (WGS) entry which is preliminary data.</text>
</comment>
<reference evidence="1" key="1">
    <citation type="submission" date="2021-06" db="EMBL/GenBank/DDBJ databases">
        <authorList>
            <person name="Kallberg Y."/>
            <person name="Tangrot J."/>
            <person name="Rosling A."/>
        </authorList>
    </citation>
    <scope>NUCLEOTIDE SEQUENCE</scope>
    <source>
        <strain evidence="1">MA453B</strain>
    </source>
</reference>